<dbReference type="KEGG" id="fas:105264461"/>
<feature type="compositionally biased region" description="Basic and acidic residues" evidence="2">
    <location>
        <begin position="161"/>
        <end position="206"/>
    </location>
</feature>
<reference evidence="6 7" key="2">
    <citation type="submission" date="2025-04" db="UniProtKB">
        <authorList>
            <consortium name="RefSeq"/>
        </authorList>
    </citation>
    <scope>IDENTIFICATION</scope>
    <source>
        <strain evidence="6 7">USDA-PBARC FA_bdor</strain>
        <tissue evidence="6 7">Whole organism</tissue>
    </source>
</reference>
<sequence length="1205" mass="134904">MSAEPEAPVGEDIPEVKAVRDVDADAGLIHQDQVEVCNKDTELMMLEGETIEDEKMPSYMEATSISSSTKPDDSRIESDGQTQPQSEADGTPEEPEPRDHNSEGDRSNSSVVELVSSGEESDRGFDPIEDEDDYTSDEEERDYDDDDEEEQEEEEDEDEEYMRRHGDDEDYSRGEMEAEQFERSSGDFDLRHTETLDGTAKERSRSLQDLTSPNRPSGKFNSKRQFHVVHVPIAELDGRADFNLGGQRRSSLGGPKYAHVPSKVKQYIEGMKEQSRLSRQKRSRDPLDVNRELANAIKRDIDMETDIRVNPQSRLLKSYMESNMKHMTVEDPTRAEDMTANRHLVGNGADVISVDTGENLKKSHDNTIPMEVDKENEIHEDKLHRQSDKKSNGVLIDYTTTVDSKPLLNTKGYQEQNHETLTNGKDDVQQIMNCQSVSYEDFLEGNFERNQGQKTDTQKKKLLDPLELPALENSSTAPDPLKIQQVETISETVVITEKHSAEDSAISLLKAQLNKKMVECDEIKEAYKKVVNKNFQLKNDYNLLVDRNVQLEKELSELRKTLAQYHKGDKEDKQSKEMRVAEVQTEALPAVFDKSAVSHLKVPQQKISNSSIASGPSSMEQWTDSNCSPSVSLKPPNVGSILNSDESFCLGTPRKANRPLSQAFYTSSRILQTLANITQGKPDPANPNTGVRKSNHPGQLKEPISPLVTNEYRSRKRKASDSNGTSAVGPQPFKMPLLSTKLRREYNSDYETDAGDKTTMDQTSSSRNSLKNNGNKPDDDVNVEEIDMKDGIKCYVYKEDEDSKERSFLLQAEEITKLDNNGGTTVRECGPFLLANLEVRMSEANGTLNIWGREISHESTSDDVDENLEEDPPESSAFWAKTPVDKMRKSHFVCSTNKKQKPLTPTSGLRSRVPRKLRSVMGRVVGTFDDPVDRAFGSMPNLENRGPQNCMSCTQKQVGAAAVQTRPRNPICCIHNDGVNDYEYGTVQHSCGAANSIGYRGVSVSNPANLHVKHSCANYVQNEGCSHQMPSHTMVSDTEEACCHVPKRCNSVDIPCHPGVENNCARRRIHSDGQSVFVGDSVPLMQSGSSESSDNTRRRLSGKRVRGILRDFLKSCGDCRHPHTTTQDEGHLQQADAPIPSIRVTADDDLGLQNQLHSSNSDRAPNSMADFQLQFEQLMADVEKINTRSRTLFQMMNTLCNMDAQ</sequence>
<feature type="region of interest" description="Disordered" evidence="2">
    <location>
        <begin position="47"/>
        <end position="222"/>
    </location>
</feature>
<feature type="compositionally biased region" description="Polar residues" evidence="2">
    <location>
        <begin position="760"/>
        <end position="775"/>
    </location>
</feature>
<dbReference type="RefSeq" id="XP_011299639.1">
    <property type="nucleotide sequence ID" value="XM_011301337.1"/>
</dbReference>
<accession>A0A9R1TX01</accession>
<feature type="compositionally biased region" description="Polar residues" evidence="2">
    <location>
        <begin position="1084"/>
        <end position="1093"/>
    </location>
</feature>
<evidence type="ECO:0000313" key="7">
    <source>
        <dbReference type="RefSeq" id="XP_011299640.1"/>
    </source>
</evidence>
<dbReference type="GeneID" id="105264461"/>
<feature type="region of interest" description="Disordered" evidence="2">
    <location>
        <begin position="678"/>
        <end position="782"/>
    </location>
</feature>
<keyword evidence="1" id="KW-0175">Coiled coil</keyword>
<feature type="compositionally biased region" description="Basic and acidic residues" evidence="2">
    <location>
        <begin position="95"/>
        <end position="106"/>
    </location>
</feature>
<feature type="compositionally biased region" description="Low complexity" evidence="2">
    <location>
        <begin position="608"/>
        <end position="618"/>
    </location>
</feature>
<keyword evidence="5" id="KW-1185">Reference proteome</keyword>
<reference evidence="3" key="1">
    <citation type="submission" date="2015-01" db="EMBL/GenBank/DDBJ databases">
        <title>Transcriptome Assembly of Fopius arisanus.</title>
        <authorList>
            <person name="Geib S."/>
        </authorList>
    </citation>
    <scope>NUCLEOTIDE SEQUENCE</scope>
</reference>
<name>A0A0C9QMM2_9HYME</name>
<dbReference type="Proteomes" id="UP000694866">
    <property type="component" value="Unplaced"/>
</dbReference>
<evidence type="ECO:0000313" key="4">
    <source>
        <dbReference type="EMBL" id="JAG77084.1"/>
    </source>
</evidence>
<feature type="region of interest" description="Disordered" evidence="2">
    <location>
        <begin position="1077"/>
        <end position="1101"/>
    </location>
</feature>
<feature type="compositionally biased region" description="Polar residues" evidence="2">
    <location>
        <begin position="79"/>
        <end position="88"/>
    </location>
</feature>
<evidence type="ECO:0000313" key="5">
    <source>
        <dbReference type="Proteomes" id="UP000694866"/>
    </source>
</evidence>
<feature type="coiled-coil region" evidence="1">
    <location>
        <begin position="541"/>
        <end position="568"/>
    </location>
</feature>
<dbReference type="RefSeq" id="XP_011299640.1">
    <property type="nucleotide sequence ID" value="XM_011301338.1"/>
</dbReference>
<dbReference type="EMBL" id="GBYB01001882">
    <property type="protein sequence ID" value="JAG71649.1"/>
    <property type="molecule type" value="Transcribed_RNA"/>
</dbReference>
<dbReference type="OrthoDB" id="7682554at2759"/>
<dbReference type="EMBL" id="GBYB01007317">
    <property type="protein sequence ID" value="JAG77084.1"/>
    <property type="molecule type" value="Transcribed_RNA"/>
</dbReference>
<gene>
    <name evidence="6 7" type="primary">LOC105264461</name>
    <name evidence="4" type="ORF">g.60003</name>
    <name evidence="3" type="ORF">g.60007</name>
</gene>
<proteinExistence type="predicted"/>
<feature type="region of interest" description="Disordered" evidence="2">
    <location>
        <begin position="608"/>
        <end position="631"/>
    </location>
</feature>
<accession>A0A0C9QMM2</accession>
<evidence type="ECO:0000313" key="3">
    <source>
        <dbReference type="EMBL" id="JAG71649.1"/>
    </source>
</evidence>
<feature type="compositionally biased region" description="Low complexity" evidence="2">
    <location>
        <begin position="107"/>
        <end position="118"/>
    </location>
</feature>
<protein>
    <submittedName>
        <fullName evidence="6 7">Uncharacterized protein isoform X1</fullName>
    </submittedName>
</protein>
<evidence type="ECO:0000313" key="6">
    <source>
        <dbReference type="RefSeq" id="XP_011299639.1"/>
    </source>
</evidence>
<evidence type="ECO:0000256" key="1">
    <source>
        <dbReference type="SAM" id="Coils"/>
    </source>
</evidence>
<organism evidence="3">
    <name type="scientific">Fopius arisanus</name>
    <dbReference type="NCBI Taxonomy" id="64838"/>
    <lineage>
        <taxon>Eukaryota</taxon>
        <taxon>Metazoa</taxon>
        <taxon>Ecdysozoa</taxon>
        <taxon>Arthropoda</taxon>
        <taxon>Hexapoda</taxon>
        <taxon>Insecta</taxon>
        <taxon>Pterygota</taxon>
        <taxon>Neoptera</taxon>
        <taxon>Endopterygota</taxon>
        <taxon>Hymenoptera</taxon>
        <taxon>Apocrita</taxon>
        <taxon>Ichneumonoidea</taxon>
        <taxon>Braconidae</taxon>
        <taxon>Opiinae</taxon>
        <taxon>Fopius</taxon>
    </lineage>
</organism>
<feature type="compositionally biased region" description="Polar residues" evidence="2">
    <location>
        <begin position="619"/>
        <end position="631"/>
    </location>
</feature>
<feature type="compositionally biased region" description="Acidic residues" evidence="2">
    <location>
        <begin position="127"/>
        <end position="160"/>
    </location>
</feature>
<evidence type="ECO:0000256" key="2">
    <source>
        <dbReference type="SAM" id="MobiDB-lite"/>
    </source>
</evidence>
<dbReference type="AlphaFoldDB" id="A0A0C9QMM2"/>
<accession>A0A9R1SYV3</accession>